<protein>
    <submittedName>
        <fullName evidence="1">Uncharacterized protein</fullName>
    </submittedName>
</protein>
<dbReference type="EMBL" id="AYYK01000004">
    <property type="protein sequence ID" value="KRM79338.1"/>
    <property type="molecule type" value="Genomic_DNA"/>
</dbReference>
<evidence type="ECO:0000313" key="1">
    <source>
        <dbReference type="EMBL" id="KRM79338.1"/>
    </source>
</evidence>
<dbReference type="Proteomes" id="UP000051813">
    <property type="component" value="Unassembled WGS sequence"/>
</dbReference>
<dbReference type="Pfam" id="PF06124">
    <property type="entry name" value="DUF960"/>
    <property type="match status" value="1"/>
</dbReference>
<dbReference type="OrthoDB" id="2225914at2"/>
<name>A0A0R2BJD6_9LACO</name>
<comment type="caution">
    <text evidence="1">The sequence shown here is derived from an EMBL/GenBank/DDBJ whole genome shotgun (WGS) entry which is preliminary data.</text>
</comment>
<dbReference type="AlphaFoldDB" id="A0A0R2BJD6"/>
<dbReference type="PATRIC" id="fig|1423738.3.peg.1529"/>
<dbReference type="STRING" id="1423738.FC84_GL001512"/>
<sequence length="104" mass="11920">MFKAPANRFASFGVVAVLPDDLIDQIWVIIDHNLQGVFPLNQNLLTFELRADQKDHLQYVYRSEATQNVIAFDTDYAYQDSFPQTLLVYDDGRAQTILLPQEAN</sequence>
<dbReference type="Gene3D" id="3.10.450.150">
    <property type="entry name" value="enterococcus faecalis protein"/>
    <property type="match status" value="1"/>
</dbReference>
<accession>A0A0R2BJD6</accession>
<dbReference type="RefSeq" id="WP_057755356.1">
    <property type="nucleotide sequence ID" value="NZ_AYYK01000004.1"/>
</dbReference>
<proteinExistence type="predicted"/>
<reference evidence="1 2" key="1">
    <citation type="journal article" date="2015" name="Genome Announc.">
        <title>Expanding the biotechnology potential of lactobacilli through comparative genomics of 213 strains and associated genera.</title>
        <authorList>
            <person name="Sun Z."/>
            <person name="Harris H.M."/>
            <person name="McCann A."/>
            <person name="Guo C."/>
            <person name="Argimon S."/>
            <person name="Zhang W."/>
            <person name="Yang X."/>
            <person name="Jeffery I.B."/>
            <person name="Cooney J.C."/>
            <person name="Kagawa T.F."/>
            <person name="Liu W."/>
            <person name="Song Y."/>
            <person name="Salvetti E."/>
            <person name="Wrobel A."/>
            <person name="Rasinkangas P."/>
            <person name="Parkhill J."/>
            <person name="Rea M.C."/>
            <person name="O'Sullivan O."/>
            <person name="Ritari J."/>
            <person name="Douillard F.P."/>
            <person name="Paul Ross R."/>
            <person name="Yang R."/>
            <person name="Briner A.E."/>
            <person name="Felis G.E."/>
            <person name="de Vos W.M."/>
            <person name="Barrangou R."/>
            <person name="Klaenhammer T.R."/>
            <person name="Caufield P.W."/>
            <person name="Cui Y."/>
            <person name="Zhang H."/>
            <person name="O'Toole P.W."/>
        </authorList>
    </citation>
    <scope>NUCLEOTIDE SEQUENCE [LARGE SCALE GENOMIC DNA]</scope>
    <source>
        <strain evidence="1 2">DSM 20335</strain>
    </source>
</reference>
<organism evidence="1 2">
    <name type="scientific">Lapidilactobacillus dextrinicus DSM 20335</name>
    <dbReference type="NCBI Taxonomy" id="1423738"/>
    <lineage>
        <taxon>Bacteria</taxon>
        <taxon>Bacillati</taxon>
        <taxon>Bacillota</taxon>
        <taxon>Bacilli</taxon>
        <taxon>Lactobacillales</taxon>
        <taxon>Lactobacillaceae</taxon>
        <taxon>Lapidilactobacillus</taxon>
    </lineage>
</organism>
<gene>
    <name evidence="1" type="ORF">FC84_GL001512</name>
</gene>
<dbReference type="InterPro" id="IPR009303">
    <property type="entry name" value="DUF960"/>
</dbReference>
<evidence type="ECO:0000313" key="2">
    <source>
        <dbReference type="Proteomes" id="UP000051813"/>
    </source>
</evidence>
<keyword evidence="2" id="KW-1185">Reference proteome</keyword>